<feature type="compositionally biased region" description="Polar residues" evidence="1">
    <location>
        <begin position="16"/>
        <end position="26"/>
    </location>
</feature>
<feature type="region of interest" description="Disordered" evidence="1">
    <location>
        <begin position="70"/>
        <end position="113"/>
    </location>
</feature>
<evidence type="ECO:0000313" key="2">
    <source>
        <dbReference type="EMBL" id="KAJ1089611.1"/>
    </source>
</evidence>
<feature type="compositionally biased region" description="Basic and acidic residues" evidence="1">
    <location>
        <begin position="27"/>
        <end position="39"/>
    </location>
</feature>
<sequence>MLSVPSDKLAPCPSFGQGNSLPASNCQDHRWPVSDSEGRVLKAQAPRAFQRRVRIGARSRRPPARFLLLRPSYWTPPGPSRQASLRRSRQLGRCSPGSNQGSSTSQPQQAARSLSLTRSHLLAPGSLHLCPTLLALRISGPA</sequence>
<dbReference type="AlphaFoldDB" id="A0AAV7LDC5"/>
<reference evidence="2" key="1">
    <citation type="journal article" date="2022" name="bioRxiv">
        <title>Sequencing and chromosome-scale assembly of the giantPleurodeles waltlgenome.</title>
        <authorList>
            <person name="Brown T."/>
            <person name="Elewa A."/>
            <person name="Iarovenko S."/>
            <person name="Subramanian E."/>
            <person name="Araus A.J."/>
            <person name="Petzold A."/>
            <person name="Susuki M."/>
            <person name="Suzuki K.-i.T."/>
            <person name="Hayashi T."/>
            <person name="Toyoda A."/>
            <person name="Oliveira C."/>
            <person name="Osipova E."/>
            <person name="Leigh N.D."/>
            <person name="Simon A."/>
            <person name="Yun M.H."/>
        </authorList>
    </citation>
    <scope>NUCLEOTIDE SEQUENCE</scope>
    <source>
        <strain evidence="2">20211129_DDA</strain>
        <tissue evidence="2">Liver</tissue>
    </source>
</reference>
<keyword evidence="3" id="KW-1185">Reference proteome</keyword>
<proteinExistence type="predicted"/>
<name>A0AAV7LDC5_PLEWA</name>
<dbReference type="EMBL" id="JANPWB010000015">
    <property type="protein sequence ID" value="KAJ1089611.1"/>
    <property type="molecule type" value="Genomic_DNA"/>
</dbReference>
<protein>
    <submittedName>
        <fullName evidence="2">Uncharacterized protein</fullName>
    </submittedName>
</protein>
<accession>A0AAV7LDC5</accession>
<feature type="region of interest" description="Disordered" evidence="1">
    <location>
        <begin position="1"/>
        <end position="39"/>
    </location>
</feature>
<feature type="compositionally biased region" description="Polar residues" evidence="1">
    <location>
        <begin position="96"/>
        <end position="113"/>
    </location>
</feature>
<gene>
    <name evidence="2" type="ORF">NDU88_002762</name>
</gene>
<organism evidence="2 3">
    <name type="scientific">Pleurodeles waltl</name>
    <name type="common">Iberian ribbed newt</name>
    <dbReference type="NCBI Taxonomy" id="8319"/>
    <lineage>
        <taxon>Eukaryota</taxon>
        <taxon>Metazoa</taxon>
        <taxon>Chordata</taxon>
        <taxon>Craniata</taxon>
        <taxon>Vertebrata</taxon>
        <taxon>Euteleostomi</taxon>
        <taxon>Amphibia</taxon>
        <taxon>Batrachia</taxon>
        <taxon>Caudata</taxon>
        <taxon>Salamandroidea</taxon>
        <taxon>Salamandridae</taxon>
        <taxon>Pleurodelinae</taxon>
        <taxon>Pleurodeles</taxon>
    </lineage>
</organism>
<evidence type="ECO:0000256" key="1">
    <source>
        <dbReference type="SAM" id="MobiDB-lite"/>
    </source>
</evidence>
<evidence type="ECO:0000313" key="3">
    <source>
        <dbReference type="Proteomes" id="UP001066276"/>
    </source>
</evidence>
<dbReference type="Proteomes" id="UP001066276">
    <property type="component" value="Chromosome 11"/>
</dbReference>
<comment type="caution">
    <text evidence="2">The sequence shown here is derived from an EMBL/GenBank/DDBJ whole genome shotgun (WGS) entry which is preliminary data.</text>
</comment>